<protein>
    <submittedName>
        <fullName evidence="1">Uncharacterized protein</fullName>
    </submittedName>
</protein>
<gene>
    <name evidence="1" type="ORF">S01H4_45775</name>
</gene>
<organism evidence="1">
    <name type="scientific">marine sediment metagenome</name>
    <dbReference type="NCBI Taxonomy" id="412755"/>
    <lineage>
        <taxon>unclassified sequences</taxon>
        <taxon>metagenomes</taxon>
        <taxon>ecological metagenomes</taxon>
    </lineage>
</organism>
<dbReference type="AlphaFoldDB" id="X1DZJ3"/>
<name>X1DZJ3_9ZZZZ</name>
<comment type="caution">
    <text evidence="1">The sequence shown here is derived from an EMBL/GenBank/DDBJ whole genome shotgun (WGS) entry which is preliminary data.</text>
</comment>
<evidence type="ECO:0000313" key="1">
    <source>
        <dbReference type="EMBL" id="GAH01828.1"/>
    </source>
</evidence>
<proteinExistence type="predicted"/>
<dbReference type="EMBL" id="BART01025516">
    <property type="protein sequence ID" value="GAH01828.1"/>
    <property type="molecule type" value="Genomic_DNA"/>
</dbReference>
<sequence>MGWFVSECLNPQWDVFVKYRKKFGHERFGLDWWIEQDFLNCLWIKRKFVLEKRKVLIKNVTNKYNYCPARDFLGEEEACRLIKIAYAERSVCVLHLKSSLKRMIYEGIFEEAVINYPKPESLDWMKFKG</sequence>
<reference evidence="1" key="1">
    <citation type="journal article" date="2014" name="Front. Microbiol.">
        <title>High frequency of phylogenetically diverse reductive dehalogenase-homologous genes in deep subseafloor sedimentary metagenomes.</title>
        <authorList>
            <person name="Kawai M."/>
            <person name="Futagami T."/>
            <person name="Toyoda A."/>
            <person name="Takaki Y."/>
            <person name="Nishi S."/>
            <person name="Hori S."/>
            <person name="Arai W."/>
            <person name="Tsubouchi T."/>
            <person name="Morono Y."/>
            <person name="Uchiyama I."/>
            <person name="Ito T."/>
            <person name="Fujiyama A."/>
            <person name="Inagaki F."/>
            <person name="Takami H."/>
        </authorList>
    </citation>
    <scope>NUCLEOTIDE SEQUENCE</scope>
    <source>
        <strain evidence="1">Expedition CK06-06</strain>
    </source>
</reference>
<accession>X1DZJ3</accession>